<dbReference type="KEGG" id="anr:Ana3638_16820"/>
<feature type="binding site" evidence="6">
    <location>
        <begin position="206"/>
        <end position="209"/>
    </location>
    <ligand>
        <name>ATP</name>
        <dbReference type="ChEBI" id="CHEBI:30616"/>
    </ligand>
</feature>
<dbReference type="Pfam" id="PF06723">
    <property type="entry name" value="MreB_Mbl"/>
    <property type="match status" value="1"/>
</dbReference>
<evidence type="ECO:0000256" key="6">
    <source>
        <dbReference type="HAMAP-Rule" id="MF_02207"/>
    </source>
</evidence>
<dbReference type="RefSeq" id="WP_161839068.1">
    <property type="nucleotide sequence ID" value="NZ_CP048000.1"/>
</dbReference>
<keyword evidence="2 6" id="KW-0547">Nucleotide-binding</keyword>
<dbReference type="AlphaFoldDB" id="A0A6P1TP77"/>
<protein>
    <recommendedName>
        <fullName evidence="6">Cell shape-determining protein MreB</fullName>
    </recommendedName>
</protein>
<keyword evidence="1 6" id="KW-0963">Cytoplasm</keyword>
<dbReference type="GO" id="GO:0000902">
    <property type="term" value="P:cell morphogenesis"/>
    <property type="evidence" value="ECO:0007669"/>
    <property type="project" value="InterPro"/>
</dbReference>
<evidence type="ECO:0000256" key="4">
    <source>
        <dbReference type="ARBA" id="ARBA00022960"/>
    </source>
</evidence>
<comment type="subcellular location">
    <subcellularLocation>
        <location evidence="6">Cytoplasm</location>
    </subcellularLocation>
    <text evidence="6">Membrane-associated.</text>
</comment>
<comment type="caution">
    <text evidence="6">Lacks conserved residue(s) required for the propagation of feature annotation.</text>
</comment>
<evidence type="ECO:0000256" key="2">
    <source>
        <dbReference type="ARBA" id="ARBA00022741"/>
    </source>
</evidence>
<dbReference type="InterPro" id="IPR043129">
    <property type="entry name" value="ATPase_NBD"/>
</dbReference>
<organism evidence="7 8">
    <name type="scientific">Anaerocolumna sedimenticola</name>
    <dbReference type="NCBI Taxonomy" id="2696063"/>
    <lineage>
        <taxon>Bacteria</taxon>
        <taxon>Bacillati</taxon>
        <taxon>Bacillota</taxon>
        <taxon>Clostridia</taxon>
        <taxon>Lachnospirales</taxon>
        <taxon>Lachnospiraceae</taxon>
        <taxon>Anaerocolumna</taxon>
    </lineage>
</organism>
<dbReference type="PANTHER" id="PTHR42749:SF1">
    <property type="entry name" value="CELL SHAPE-DETERMINING PROTEIN MREB"/>
    <property type="match status" value="1"/>
</dbReference>
<reference evidence="7 8" key="1">
    <citation type="submission" date="2020-01" db="EMBL/GenBank/DDBJ databases">
        <title>Genome analysis of Anaerocolumna sp. CBA3638.</title>
        <authorList>
            <person name="Kim J."/>
            <person name="Roh S.W."/>
        </authorList>
    </citation>
    <scope>NUCLEOTIDE SEQUENCE [LARGE SCALE GENOMIC DNA]</scope>
    <source>
        <strain evidence="7 8">CBA3638</strain>
    </source>
</reference>
<proteinExistence type="inferred from homology"/>
<keyword evidence="3 6" id="KW-0067">ATP-binding</keyword>
<keyword evidence="4 6" id="KW-0133">Cell shape</keyword>
<evidence type="ECO:0000256" key="5">
    <source>
        <dbReference type="ARBA" id="ARBA00023458"/>
    </source>
</evidence>
<dbReference type="EMBL" id="CP048000">
    <property type="protein sequence ID" value="QHQ62243.1"/>
    <property type="molecule type" value="Genomic_DNA"/>
</dbReference>
<evidence type="ECO:0000256" key="3">
    <source>
        <dbReference type="ARBA" id="ARBA00022840"/>
    </source>
</evidence>
<gene>
    <name evidence="6 7" type="primary">mreB</name>
    <name evidence="7" type="ORF">Ana3638_16820</name>
</gene>
<dbReference type="InterPro" id="IPR056546">
    <property type="entry name" value="MreB_MamK-like"/>
</dbReference>
<evidence type="ECO:0000256" key="1">
    <source>
        <dbReference type="ARBA" id="ARBA00022490"/>
    </source>
</evidence>
<dbReference type="Proteomes" id="UP000464314">
    <property type="component" value="Chromosome"/>
</dbReference>
<dbReference type="GO" id="GO:0008360">
    <property type="term" value="P:regulation of cell shape"/>
    <property type="evidence" value="ECO:0007669"/>
    <property type="project" value="UniProtKB-UniRule"/>
</dbReference>
<dbReference type="PANTHER" id="PTHR42749">
    <property type="entry name" value="CELL SHAPE-DETERMINING PROTEIN MREB"/>
    <property type="match status" value="1"/>
</dbReference>
<dbReference type="NCBIfam" id="NF010539">
    <property type="entry name" value="PRK13927.1"/>
    <property type="match status" value="1"/>
</dbReference>
<dbReference type="CDD" id="cd10225">
    <property type="entry name" value="ASKHA_NBD_MreB-like"/>
    <property type="match status" value="1"/>
</dbReference>
<evidence type="ECO:0000313" key="8">
    <source>
        <dbReference type="Proteomes" id="UP000464314"/>
    </source>
</evidence>
<dbReference type="HAMAP" id="MF_02207">
    <property type="entry name" value="MreB"/>
    <property type="match status" value="1"/>
</dbReference>
<evidence type="ECO:0000313" key="7">
    <source>
        <dbReference type="EMBL" id="QHQ62243.1"/>
    </source>
</evidence>
<dbReference type="PRINTS" id="PR01652">
    <property type="entry name" value="SHAPEPROTEIN"/>
</dbReference>
<keyword evidence="8" id="KW-1185">Reference proteome</keyword>
<comment type="function">
    <text evidence="6">Forms membrane-associated dynamic filaments that are essential for cell shape determination. Acts by regulating cell wall synthesis and cell elongation, and thus cell shape. A feedback loop between cell geometry and MreB localization may maintain elongated cell shape by targeting cell wall growth to regions of negative cell wall curvature.</text>
</comment>
<name>A0A6P1TP77_9FIRM</name>
<dbReference type="Gene3D" id="3.30.420.40">
    <property type="match status" value="3"/>
</dbReference>
<comment type="similarity">
    <text evidence="5 6">Belongs to the FtsA/MreB family.</text>
</comment>
<dbReference type="InterPro" id="IPR004753">
    <property type="entry name" value="MreB"/>
</dbReference>
<dbReference type="GO" id="GO:0005737">
    <property type="term" value="C:cytoplasm"/>
    <property type="evidence" value="ECO:0007669"/>
    <property type="project" value="UniProtKB-SubCell"/>
</dbReference>
<sequence>MAGNIYGIDFGTSTIKIYHKNVGIILDEKNMIAVANRKQVIAAGNEAFEMYEKAPSNIHVSYPVKNGVIADIANMLELLNYMIRKINKKSKKLSAAAIIVATPSDITEVEKRAFFDLVASSNFKSKNIKIVEKPIADAVGIGLDVTNAKGVMVVDIGADTTEVSIMSLGGIVISKLIPIGGNRLDESIKIYVKKNYNLVIGDKTSESIKKELACAFPMDENSIKVYGRNVVTGLPAEVEISSASVHESITEYLYTIVDAIRIILERTPPEISSDIIDSGIFITGGSASISGLDKLIAKETGLKVNICKDATDTVVNGLGQIIEDKKLSSLACSLKQTNFSG</sequence>
<accession>A0A6P1TP77</accession>
<dbReference type="SUPFAM" id="SSF53067">
    <property type="entry name" value="Actin-like ATPase domain"/>
    <property type="match status" value="2"/>
</dbReference>
<dbReference type="GO" id="GO:0005524">
    <property type="term" value="F:ATP binding"/>
    <property type="evidence" value="ECO:0007669"/>
    <property type="project" value="UniProtKB-KW"/>
</dbReference>
<comment type="subunit">
    <text evidence="6">Forms polymers.</text>
</comment>